<dbReference type="KEGG" id="lmb:C9I47_0246"/>
<dbReference type="Proteomes" id="UP000249447">
    <property type="component" value="Chromosome"/>
</dbReference>
<dbReference type="PANTHER" id="PTHR36985">
    <property type="entry name" value="TRANSLOCATION AND ASSEMBLY MODULE SUBUNIT TAMB"/>
    <property type="match status" value="1"/>
</dbReference>
<evidence type="ECO:0000313" key="7">
    <source>
        <dbReference type="EMBL" id="AWV05972.1"/>
    </source>
</evidence>
<evidence type="ECO:0000256" key="3">
    <source>
        <dbReference type="ARBA" id="ARBA00022989"/>
    </source>
</evidence>
<evidence type="ECO:0000256" key="1">
    <source>
        <dbReference type="ARBA" id="ARBA00004167"/>
    </source>
</evidence>
<keyword evidence="3 5" id="KW-1133">Transmembrane helix</keyword>
<dbReference type="InterPro" id="IPR007452">
    <property type="entry name" value="TamB_C"/>
</dbReference>
<evidence type="ECO:0000256" key="4">
    <source>
        <dbReference type="ARBA" id="ARBA00023136"/>
    </source>
</evidence>
<accession>A0A2U9T357</accession>
<dbReference type="GO" id="GO:0097347">
    <property type="term" value="C:TAM protein secretion complex"/>
    <property type="evidence" value="ECO:0007669"/>
    <property type="project" value="TreeGrafter"/>
</dbReference>
<reference evidence="7 8" key="1">
    <citation type="submission" date="2018-05" db="EMBL/GenBank/DDBJ databases">
        <title>The complete genome of Lysobacter maris HZ9B, a marine bacterium antagonistic against terrestrial plant pathogens.</title>
        <authorList>
            <person name="Zhang X.-Q."/>
        </authorList>
    </citation>
    <scope>NUCLEOTIDE SEQUENCE [LARGE SCALE GENOMIC DNA]</scope>
    <source>
        <strain evidence="7 8">HZ9B</strain>
    </source>
</reference>
<organism evidence="7 8">
    <name type="scientific">Marilutibacter maris</name>
    <dbReference type="NCBI Taxonomy" id="1605891"/>
    <lineage>
        <taxon>Bacteria</taxon>
        <taxon>Pseudomonadati</taxon>
        <taxon>Pseudomonadota</taxon>
        <taxon>Gammaproteobacteria</taxon>
        <taxon>Lysobacterales</taxon>
        <taxon>Lysobacteraceae</taxon>
        <taxon>Marilutibacter</taxon>
    </lineage>
</organism>
<dbReference type="AlphaFoldDB" id="A0A2U9T357"/>
<evidence type="ECO:0000313" key="8">
    <source>
        <dbReference type="Proteomes" id="UP000249447"/>
    </source>
</evidence>
<protein>
    <submittedName>
        <fullName evidence="7">Pathogenicity protein</fullName>
    </submittedName>
</protein>
<dbReference type="EMBL" id="CP029843">
    <property type="protein sequence ID" value="AWV05972.1"/>
    <property type="molecule type" value="Genomic_DNA"/>
</dbReference>
<dbReference type="GO" id="GO:0005886">
    <property type="term" value="C:plasma membrane"/>
    <property type="evidence" value="ECO:0007669"/>
    <property type="project" value="InterPro"/>
</dbReference>
<dbReference type="PANTHER" id="PTHR36985:SF1">
    <property type="entry name" value="TRANSLOCATION AND ASSEMBLY MODULE SUBUNIT TAMB"/>
    <property type="match status" value="1"/>
</dbReference>
<evidence type="ECO:0000256" key="2">
    <source>
        <dbReference type="ARBA" id="ARBA00022692"/>
    </source>
</evidence>
<dbReference type="RefSeq" id="WP_111265160.1">
    <property type="nucleotide sequence ID" value="NZ_CP029843.1"/>
</dbReference>
<dbReference type="OrthoDB" id="5555605at2"/>
<comment type="subcellular location">
    <subcellularLocation>
        <location evidence="1">Membrane</location>
        <topology evidence="1">Single-pass membrane protein</topology>
    </subcellularLocation>
</comment>
<name>A0A2U9T357_9GAMM</name>
<dbReference type="Pfam" id="PF04357">
    <property type="entry name" value="TamB"/>
    <property type="match status" value="1"/>
</dbReference>
<feature type="domain" description="Translocation and assembly module TamB C-terminal" evidence="6">
    <location>
        <begin position="949"/>
        <end position="1278"/>
    </location>
</feature>
<feature type="transmembrane region" description="Helical" evidence="5">
    <location>
        <begin position="29"/>
        <end position="52"/>
    </location>
</feature>
<gene>
    <name evidence="7" type="ORF">C9I47_0246</name>
</gene>
<keyword evidence="4 5" id="KW-0472">Membrane</keyword>
<dbReference type="GO" id="GO:0009306">
    <property type="term" value="P:protein secretion"/>
    <property type="evidence" value="ECO:0007669"/>
    <property type="project" value="InterPro"/>
</dbReference>
<sequence length="1279" mass="135913">MTSPDERTDPHEVRIAELRARRRARMRWLAIRGGLLVVAMAVLLLAALYWLLTTIGGRDLLLAQVVARLPAEATLSWREAEGPVAGPMTLRDVRFEMDGLVFTAERVTLDPEIQPLIGRTLRLDALQLERATLELPQSDEPFELPQWPELLPEIEPPLALEADDVRIDGLTVTRAGEALIEVRRLRGGLRARPGALSVERLEVDSDRGRFGVHGDYLPRDDYRTDLVATAVLPAPAGRTPPRIGVVAHGDLAKMDVGIAGAVPGPLRATLTLQGRDTPRWRLHADARALDPALLAGEAPSETPLAATLSVDGVGGAMAVEGEFRQGELSARILPSKLRLENQVIEAEPLLLELFDGRISARGRADFSDPTDGADERGRIRFAINARGLRWGGATAEEPQAQAISADADLGIAGTLQAWAAIGSATLARDGEQARVRLDGRGDAERMRLETFEVSMPTGTLDIDGEVAWVPEPGWDLRATLAGFDPGYFLADWRGAVDGRLASTGTLGDAGVQATVDIEDLGGRLRERALDGNGRLRIDGEAYEGELALSLGGSRIEARGRLADTLEVDARFEPLRLADLLPDAAGTLQGTLALRGARNAPDVNAELDGSGLSWGDYRADSLSVRGRLPWRGSGGELALRAAGLQTGLELDSVRIDARGAVEALALDANAQGGIGTLTLSGQADKRGGSWQGRLATLRLAPARGADWQLQQAVAFGWDGRNGRLERGCIGASVGGALCVEADWPRRGASIDGDGLPLSLVESYLPERADGRPWFLRGEIAIDARLRPAGNAWEGEVRVSSASGGARFRRRGEREPLNYRDLRLDARFDPRRIEATLGSVINEDGRLDARLNTGWDDYSPLDGALSFNIDELVWLELFSPDIVEPSGLLEGRIALTGTRGDPRLGGQARLSAFSTEVPALGLLLHDGDVRLIAQGDGSARIEGSIGSGNGDAGGGDLRVDGVLGWTDGGPPLELRVHGENVLVSDTRDLHAVASPDVRVRIAAGEPITASGTVTVPSARIELEHLEGGVSASDDVVVLDPADPEDGGASPLDLDIGIVLGDDVRLNGFGLKGRLGGQMRVRARPGREMLANGTLNVGGRYKAYGQDLTIKRGSLGWSNNPVSDPLLDIRATRQIGDVTAGVDIGGRVSAPSVEVWSDPATTQSDALAYLTLGRPLSNTSSAESEQLTAANAALAAGGSVLASQLGSKIGLDDAGAMESRTLGSVFGFGKRLSPRLYVGYGVSLVGSGTVLTLKYLLGLGFDVEIESSTEENRASLNWRKEK</sequence>
<evidence type="ECO:0000259" key="6">
    <source>
        <dbReference type="Pfam" id="PF04357"/>
    </source>
</evidence>
<proteinExistence type="predicted"/>
<keyword evidence="2 5" id="KW-0812">Transmembrane</keyword>
<evidence type="ECO:0000256" key="5">
    <source>
        <dbReference type="SAM" id="Phobius"/>
    </source>
</evidence>
<keyword evidence="8" id="KW-1185">Reference proteome</keyword>